<accession>A0A1B1TA01</accession>
<reference evidence="12" key="2">
    <citation type="journal article" date="2015" name="ISME J.">
        <title>A new class of marine Euryarchaeota group II from the Mediterranean deep chlorophyll maximum.</title>
        <authorList>
            <person name="Martin-Cuadrado A.B."/>
            <person name="Garcia-Heredia I."/>
            <person name="Molto A.G."/>
            <person name="Lopez-Ubeda R."/>
            <person name="Kimes N."/>
            <person name="Lopez-Garcia P."/>
            <person name="Moreira D."/>
            <person name="Rodriguez-Valera F."/>
        </authorList>
    </citation>
    <scope>NUCLEOTIDE SEQUENCE</scope>
</reference>
<dbReference type="PANTHER" id="PTHR43771">
    <property type="entry name" value="PHOSPHOMANNOMUTASE"/>
    <property type="match status" value="1"/>
</dbReference>
<dbReference type="PANTHER" id="PTHR43771:SF2">
    <property type="entry name" value="PHOSPHOMANNOMUTASE_PHOSPHOGLUCOMUTASE"/>
    <property type="match status" value="1"/>
</dbReference>
<evidence type="ECO:0000256" key="3">
    <source>
        <dbReference type="ARBA" id="ARBA00022553"/>
    </source>
</evidence>
<dbReference type="InterPro" id="IPR036900">
    <property type="entry name" value="A-D-PHexomutase_C_sf"/>
</dbReference>
<dbReference type="InterPro" id="IPR005843">
    <property type="entry name" value="A-D-PHexomutase_C"/>
</dbReference>
<dbReference type="GO" id="GO:0000287">
    <property type="term" value="F:magnesium ion binding"/>
    <property type="evidence" value="ECO:0007669"/>
    <property type="project" value="InterPro"/>
</dbReference>
<dbReference type="EMBL" id="KP211813">
    <property type="protein sequence ID" value="ANV79108.1"/>
    <property type="molecule type" value="Genomic_DNA"/>
</dbReference>
<dbReference type="Gene3D" id="3.40.120.10">
    <property type="entry name" value="Alpha-D-Glucose-1,6-Bisphosphate, subunit A, domain 3"/>
    <property type="match status" value="3"/>
</dbReference>
<evidence type="ECO:0000256" key="5">
    <source>
        <dbReference type="ARBA" id="ARBA00022842"/>
    </source>
</evidence>
<dbReference type="Pfam" id="PF02879">
    <property type="entry name" value="PGM_PMM_II"/>
    <property type="match status" value="1"/>
</dbReference>
<keyword evidence="4 7" id="KW-0479">Metal-binding</keyword>
<evidence type="ECO:0000256" key="7">
    <source>
        <dbReference type="RuleBase" id="RU004326"/>
    </source>
</evidence>
<feature type="domain" description="Alpha-D-phosphohexomutase alpha/beta/alpha" evidence="9">
    <location>
        <begin position="3"/>
        <end position="128"/>
    </location>
</feature>
<evidence type="ECO:0000256" key="4">
    <source>
        <dbReference type="ARBA" id="ARBA00022723"/>
    </source>
</evidence>
<evidence type="ECO:0000256" key="6">
    <source>
        <dbReference type="ARBA" id="ARBA00023235"/>
    </source>
</evidence>
<evidence type="ECO:0000256" key="2">
    <source>
        <dbReference type="ARBA" id="ARBA00010231"/>
    </source>
</evidence>
<evidence type="ECO:0000259" key="8">
    <source>
        <dbReference type="Pfam" id="PF00408"/>
    </source>
</evidence>
<evidence type="ECO:0000259" key="11">
    <source>
        <dbReference type="Pfam" id="PF02880"/>
    </source>
</evidence>
<sequence length="462" mass="51454">MSVFKAYDIRGLAHSELDSDFAERLGKSLATHLNANTIAVARDIRESGPELHSAFLKGLNSSGVDVLDLGITTTGVLYRATVDLSVDAAVVITASHNPPEYNGFKICNGTLPMAGQELQELKKTFDDNLFKQGDGVVEDYSHFENQYLDTIVSNAGKPRRKIKIAIDCGNAVPGPLTIKLMEKLDVDLIPVHCDWDDKFPNHPPDPTRPENMKDLAKSVVENNAEFGIGMDGDGDRIGVVDQEGKFIHPDRLMTIFVKDILGERKGGTESERTVFYDVKCSMALEEAIYSSGGIPKMVRTGHSFMKRELKENPDSPLAGEMSGHFFLNDRWPGFDDSLYNTARLLEIIAREPSPEEGGPKFSDWFEDLPKYASTGEAKVPLTMNRIETMDSVERKFSDMKYSNVDGVRVSYPEGWFLCRPSNTEPILVMRAEANDEEGLVKIKQDVEERLGEIINLEKFHNA</sequence>
<dbReference type="GO" id="GO:0005975">
    <property type="term" value="P:carbohydrate metabolic process"/>
    <property type="evidence" value="ECO:0007669"/>
    <property type="project" value="InterPro"/>
</dbReference>
<reference evidence="12" key="1">
    <citation type="submission" date="2014-11" db="EMBL/GenBank/DDBJ databases">
        <authorList>
            <person name="Zhu J."/>
            <person name="Qi W."/>
            <person name="Song R."/>
        </authorList>
    </citation>
    <scope>NUCLEOTIDE SEQUENCE</scope>
</reference>
<dbReference type="Pfam" id="PF02880">
    <property type="entry name" value="PGM_PMM_III"/>
    <property type="match status" value="1"/>
</dbReference>
<dbReference type="InterPro" id="IPR016066">
    <property type="entry name" value="A-D-PHexomutase_CS"/>
</dbReference>
<evidence type="ECO:0000259" key="9">
    <source>
        <dbReference type="Pfam" id="PF02878"/>
    </source>
</evidence>
<proteinExistence type="inferred from homology"/>
<keyword evidence="3" id="KW-0597">Phosphoprotein</keyword>
<dbReference type="InterPro" id="IPR005846">
    <property type="entry name" value="A-D-PHexomutase_a/b/a-III"/>
</dbReference>
<dbReference type="InterPro" id="IPR005844">
    <property type="entry name" value="A-D-PHexomutase_a/b/a-I"/>
</dbReference>
<keyword evidence="6" id="KW-0413">Isomerase</keyword>
<dbReference type="InterPro" id="IPR005845">
    <property type="entry name" value="A-D-PHexomutase_a/b/a-II"/>
</dbReference>
<dbReference type="SUPFAM" id="SSF53738">
    <property type="entry name" value="Phosphoglucomutase, first 3 domains"/>
    <property type="match status" value="3"/>
</dbReference>
<evidence type="ECO:0000313" key="12">
    <source>
        <dbReference type="EMBL" id="ANV79108.1"/>
    </source>
</evidence>
<dbReference type="Pfam" id="PF00408">
    <property type="entry name" value="PGM_PMM_IV"/>
    <property type="match status" value="1"/>
</dbReference>
<evidence type="ECO:0000256" key="1">
    <source>
        <dbReference type="ARBA" id="ARBA00001946"/>
    </source>
</evidence>
<evidence type="ECO:0000259" key="10">
    <source>
        <dbReference type="Pfam" id="PF02879"/>
    </source>
</evidence>
<dbReference type="GO" id="GO:0016868">
    <property type="term" value="F:intramolecular phosphotransferase activity"/>
    <property type="evidence" value="ECO:0007669"/>
    <property type="project" value="InterPro"/>
</dbReference>
<dbReference type="InterPro" id="IPR005841">
    <property type="entry name" value="Alpha-D-phosphohexomutase_SF"/>
</dbReference>
<dbReference type="SUPFAM" id="SSF55957">
    <property type="entry name" value="Phosphoglucomutase, C-terminal domain"/>
    <property type="match status" value="1"/>
</dbReference>
<protein>
    <submittedName>
        <fullName evidence="12">Phosphomannomutase (Pmm-pgm)</fullName>
    </submittedName>
</protein>
<dbReference type="CDD" id="cd03089">
    <property type="entry name" value="PMM_PGM"/>
    <property type="match status" value="1"/>
</dbReference>
<feature type="domain" description="Alpha-D-phosphohexomutase alpha/beta/alpha" evidence="11">
    <location>
        <begin position="249"/>
        <end position="352"/>
    </location>
</feature>
<name>A0A1B1TA01_9ARCH</name>
<dbReference type="Pfam" id="PF02878">
    <property type="entry name" value="PGM_PMM_I"/>
    <property type="match status" value="1"/>
</dbReference>
<feature type="domain" description="Alpha-D-phosphohexomutase alpha/beta/alpha" evidence="10">
    <location>
        <begin position="146"/>
        <end position="244"/>
    </location>
</feature>
<dbReference type="PROSITE" id="PS00710">
    <property type="entry name" value="PGM_PMM"/>
    <property type="match status" value="1"/>
</dbReference>
<organism evidence="12">
    <name type="scientific">uncultured Poseidoniia archaeon</name>
    <dbReference type="NCBI Taxonomy" id="1697135"/>
    <lineage>
        <taxon>Archaea</taxon>
        <taxon>Methanobacteriati</taxon>
        <taxon>Thermoplasmatota</taxon>
        <taxon>Candidatus Poseidoniia</taxon>
        <taxon>environmental samples</taxon>
    </lineage>
</organism>
<comment type="cofactor">
    <cofactor evidence="1">
        <name>Mg(2+)</name>
        <dbReference type="ChEBI" id="CHEBI:18420"/>
    </cofactor>
</comment>
<dbReference type="PRINTS" id="PR00509">
    <property type="entry name" value="PGMPMM"/>
</dbReference>
<comment type="similarity">
    <text evidence="2 7">Belongs to the phosphohexose mutase family.</text>
</comment>
<dbReference type="InterPro" id="IPR016055">
    <property type="entry name" value="A-D-PHexomutase_a/b/a-I/II/III"/>
</dbReference>
<dbReference type="AlphaFoldDB" id="A0A1B1TA01"/>
<keyword evidence="5 7" id="KW-0460">Magnesium</keyword>
<dbReference type="Gene3D" id="3.30.310.50">
    <property type="entry name" value="Alpha-D-phosphohexomutase, C-terminal domain"/>
    <property type="match status" value="1"/>
</dbReference>
<feature type="domain" description="Alpha-D-phosphohexomutase C-terminal" evidence="8">
    <location>
        <begin position="389"/>
        <end position="448"/>
    </location>
</feature>